<dbReference type="OrthoDB" id="619536at2759"/>
<organism evidence="1 2">
    <name type="scientific">Thalassiosira oceanica</name>
    <name type="common">Marine diatom</name>
    <dbReference type="NCBI Taxonomy" id="159749"/>
    <lineage>
        <taxon>Eukaryota</taxon>
        <taxon>Sar</taxon>
        <taxon>Stramenopiles</taxon>
        <taxon>Ochrophyta</taxon>
        <taxon>Bacillariophyta</taxon>
        <taxon>Coscinodiscophyceae</taxon>
        <taxon>Thalassiosirophycidae</taxon>
        <taxon>Thalassiosirales</taxon>
        <taxon>Thalassiosiraceae</taxon>
        <taxon>Thalassiosira</taxon>
    </lineage>
</organism>
<evidence type="ECO:0000313" key="2">
    <source>
        <dbReference type="Proteomes" id="UP000266841"/>
    </source>
</evidence>
<dbReference type="EMBL" id="AGNL01041457">
    <property type="protein sequence ID" value="EJK51548.1"/>
    <property type="molecule type" value="Genomic_DNA"/>
</dbReference>
<protein>
    <submittedName>
        <fullName evidence="1">Uncharacterized protein</fullName>
    </submittedName>
</protein>
<dbReference type="AlphaFoldDB" id="K0RCW6"/>
<reference evidence="1 2" key="1">
    <citation type="journal article" date="2012" name="Genome Biol.">
        <title>Genome and low-iron response of an oceanic diatom adapted to chronic iron limitation.</title>
        <authorList>
            <person name="Lommer M."/>
            <person name="Specht M."/>
            <person name="Roy A.S."/>
            <person name="Kraemer L."/>
            <person name="Andreson R."/>
            <person name="Gutowska M.A."/>
            <person name="Wolf J."/>
            <person name="Bergner S.V."/>
            <person name="Schilhabel M.B."/>
            <person name="Klostermeier U.C."/>
            <person name="Beiko R.G."/>
            <person name="Rosenstiel P."/>
            <person name="Hippler M."/>
            <person name="Laroche J."/>
        </authorList>
    </citation>
    <scope>NUCLEOTIDE SEQUENCE [LARGE SCALE GENOMIC DNA]</scope>
    <source>
        <strain evidence="1 2">CCMP1005</strain>
    </source>
</reference>
<comment type="caution">
    <text evidence="1">The sequence shown here is derived from an EMBL/GenBank/DDBJ whole genome shotgun (WGS) entry which is preliminary data.</text>
</comment>
<proteinExistence type="predicted"/>
<keyword evidence="2" id="KW-1185">Reference proteome</keyword>
<evidence type="ECO:0000313" key="1">
    <source>
        <dbReference type="EMBL" id="EJK51548.1"/>
    </source>
</evidence>
<accession>K0RCW6</accession>
<name>K0RCW6_THAOC</name>
<gene>
    <name evidence="1" type="ORF">THAOC_29269</name>
</gene>
<sequence length="94" mass="10395">MPTEEDGEHIDSRKSLIGYLCVMSVPTTSVDAGHFFPIFLHSFTPYCDIGPASEDISCLFQVCPFAMFLSPFEIMLTETLLQSTLEQDKAGQGI</sequence>
<dbReference type="Proteomes" id="UP000266841">
    <property type="component" value="Unassembled WGS sequence"/>
</dbReference>